<dbReference type="Pfam" id="PF03184">
    <property type="entry name" value="DDE_1"/>
    <property type="match status" value="1"/>
</dbReference>
<dbReference type="Proteomes" id="UP001162156">
    <property type="component" value="Unassembled WGS sequence"/>
</dbReference>
<feature type="domain" description="HTH CENPB-type" evidence="4">
    <location>
        <begin position="21"/>
        <end position="53"/>
    </location>
</feature>
<proteinExistence type="predicted"/>
<dbReference type="InterPro" id="IPR050863">
    <property type="entry name" value="CenT-Element_Derived"/>
</dbReference>
<name>A0AAV8Z906_9CUCU</name>
<dbReference type="InterPro" id="IPR009057">
    <property type="entry name" value="Homeodomain-like_sf"/>
</dbReference>
<dbReference type="GO" id="GO:0003677">
    <property type="term" value="F:DNA binding"/>
    <property type="evidence" value="ECO:0007669"/>
    <property type="project" value="UniProtKB-KW"/>
</dbReference>
<dbReference type="InterPro" id="IPR004875">
    <property type="entry name" value="DDE_SF_endonuclease_dom"/>
</dbReference>
<dbReference type="Gene3D" id="1.10.10.60">
    <property type="entry name" value="Homeodomain-like"/>
    <property type="match status" value="1"/>
</dbReference>
<accession>A0AAV8Z906</accession>
<evidence type="ECO:0000313" key="6">
    <source>
        <dbReference type="Proteomes" id="UP001162156"/>
    </source>
</evidence>
<evidence type="ECO:0000259" key="4">
    <source>
        <dbReference type="Pfam" id="PF03221"/>
    </source>
</evidence>
<feature type="domain" description="DDE-1" evidence="3">
    <location>
        <begin position="92"/>
        <end position="200"/>
    </location>
</feature>
<reference evidence="5" key="1">
    <citation type="journal article" date="2023" name="Insect Mol. Biol.">
        <title>Genome sequencing provides insights into the evolution of gene families encoding plant cell wall-degrading enzymes in longhorned beetles.</title>
        <authorList>
            <person name="Shin N.R."/>
            <person name="Okamura Y."/>
            <person name="Kirsch R."/>
            <person name="Pauchet Y."/>
        </authorList>
    </citation>
    <scope>NUCLEOTIDE SEQUENCE</scope>
    <source>
        <strain evidence="5">RBIC_L_NR</strain>
    </source>
</reference>
<dbReference type="AlphaFoldDB" id="A0AAV8Z906"/>
<dbReference type="PANTHER" id="PTHR19303:SF73">
    <property type="entry name" value="PROTEIN PDC2"/>
    <property type="match status" value="1"/>
</dbReference>
<dbReference type="PANTHER" id="PTHR19303">
    <property type="entry name" value="TRANSPOSON"/>
    <property type="match status" value="1"/>
</dbReference>
<evidence type="ECO:0008006" key="7">
    <source>
        <dbReference type="Google" id="ProtNLM"/>
    </source>
</evidence>
<evidence type="ECO:0000259" key="3">
    <source>
        <dbReference type="Pfam" id="PF03184"/>
    </source>
</evidence>
<dbReference type="EMBL" id="JANEYF010001668">
    <property type="protein sequence ID" value="KAJ8959927.1"/>
    <property type="molecule type" value="Genomic_DNA"/>
</dbReference>
<dbReference type="InterPro" id="IPR006600">
    <property type="entry name" value="HTH_CenpB_DNA-bd_dom"/>
</dbReference>
<dbReference type="Pfam" id="PF03221">
    <property type="entry name" value="HTH_Tnp_Tc5"/>
    <property type="match status" value="1"/>
</dbReference>
<evidence type="ECO:0000256" key="1">
    <source>
        <dbReference type="ARBA" id="ARBA00004123"/>
    </source>
</evidence>
<sequence>MESTVGDTIRRKTVKISKHDEFDQVVFYWFAQQQSHGIPLSGSIIQQKALDFNEKKNHVYNCDETGLNWKALPQRTLASSSEKTAPGYKARNERITVMICVNASGEHSIPILVIEKAKKPRAFKNMDFANRRNKTYDEKTKQELRAMKRVHKLRASAFTELLQDKNKEKLILSLTAKRTFPYLRFQTKLLIMPSDLSSQFYSGQRNYEKANKMAFPDIQVNNLGKYESLFLHNKNPVDIIPFTVTESNNIAEASDEPLEANEICEPTEEDPDLKI</sequence>
<keyword evidence="2" id="KW-0238">DNA-binding</keyword>
<comment type="caution">
    <text evidence="5">The sequence shown here is derived from an EMBL/GenBank/DDBJ whole genome shotgun (WGS) entry which is preliminary data.</text>
</comment>
<dbReference type="SUPFAM" id="SSF46689">
    <property type="entry name" value="Homeodomain-like"/>
    <property type="match status" value="1"/>
</dbReference>
<organism evidence="5 6">
    <name type="scientific">Rhamnusium bicolor</name>
    <dbReference type="NCBI Taxonomy" id="1586634"/>
    <lineage>
        <taxon>Eukaryota</taxon>
        <taxon>Metazoa</taxon>
        <taxon>Ecdysozoa</taxon>
        <taxon>Arthropoda</taxon>
        <taxon>Hexapoda</taxon>
        <taxon>Insecta</taxon>
        <taxon>Pterygota</taxon>
        <taxon>Neoptera</taxon>
        <taxon>Endopterygota</taxon>
        <taxon>Coleoptera</taxon>
        <taxon>Polyphaga</taxon>
        <taxon>Cucujiformia</taxon>
        <taxon>Chrysomeloidea</taxon>
        <taxon>Cerambycidae</taxon>
        <taxon>Lepturinae</taxon>
        <taxon>Rhagiini</taxon>
        <taxon>Rhamnusium</taxon>
    </lineage>
</organism>
<protein>
    <recommendedName>
        <fullName evidence="7">Transposase</fullName>
    </recommendedName>
</protein>
<keyword evidence="6" id="KW-1185">Reference proteome</keyword>
<evidence type="ECO:0000256" key="2">
    <source>
        <dbReference type="ARBA" id="ARBA00023125"/>
    </source>
</evidence>
<evidence type="ECO:0000313" key="5">
    <source>
        <dbReference type="EMBL" id="KAJ8959927.1"/>
    </source>
</evidence>
<comment type="subcellular location">
    <subcellularLocation>
        <location evidence="1">Nucleus</location>
    </subcellularLocation>
</comment>
<dbReference type="GO" id="GO:0005634">
    <property type="term" value="C:nucleus"/>
    <property type="evidence" value="ECO:0007669"/>
    <property type="project" value="UniProtKB-SubCell"/>
</dbReference>
<gene>
    <name evidence="5" type="ORF">NQ314_006129</name>
</gene>